<dbReference type="OrthoDB" id="274691at2759"/>
<reference evidence="4" key="1">
    <citation type="submission" date="2016-12" db="EMBL/GenBank/DDBJ databases">
        <title>The genomes of Aspergillus section Nigri reveals drivers in fungal speciation.</title>
        <authorList>
            <consortium name="DOE Joint Genome Institute"/>
            <person name="Vesth T.C."/>
            <person name="Nybo J."/>
            <person name="Theobald S."/>
            <person name="Brandl J."/>
            <person name="Frisvad J.C."/>
            <person name="Nielsen K.F."/>
            <person name="Lyhne E.K."/>
            <person name="Kogle M.E."/>
            <person name="Kuo A."/>
            <person name="Riley R."/>
            <person name="Clum A."/>
            <person name="Nolan M."/>
            <person name="Lipzen A."/>
            <person name="Salamov A."/>
            <person name="Henrissat B."/>
            <person name="Wiebenga A."/>
            <person name="De vries R.P."/>
            <person name="Grigoriev I.V."/>
            <person name="Mortensen U.H."/>
            <person name="Andersen M.R."/>
            <person name="Baker S.E."/>
        </authorList>
    </citation>
    <scope>NUCLEOTIDE SEQUENCE</scope>
    <source>
        <strain evidence="4">IBT 28561</strain>
    </source>
</reference>
<dbReference type="GO" id="GO:0030246">
    <property type="term" value="F:carbohydrate binding"/>
    <property type="evidence" value="ECO:0007669"/>
    <property type="project" value="InterPro"/>
</dbReference>
<comment type="caution">
    <text evidence="4">The sequence shown here is derived from an EMBL/GenBank/DDBJ whole genome shotgun (WGS) entry which is preliminary data.</text>
</comment>
<evidence type="ECO:0000256" key="2">
    <source>
        <dbReference type="ARBA" id="ARBA00023235"/>
    </source>
</evidence>
<dbReference type="GO" id="GO:0004034">
    <property type="term" value="F:aldose 1-epimerase activity"/>
    <property type="evidence" value="ECO:0007669"/>
    <property type="project" value="TreeGrafter"/>
</dbReference>
<dbReference type="InterPro" id="IPR018052">
    <property type="entry name" value="Ald1_epimerase_CS"/>
</dbReference>
<comment type="similarity">
    <text evidence="1">Belongs to the aldose epimerase family.</text>
</comment>
<dbReference type="InterPro" id="IPR047215">
    <property type="entry name" value="Galactose_mutarotase-like"/>
</dbReference>
<proteinExistence type="inferred from homology"/>
<dbReference type="PROSITE" id="PS00545">
    <property type="entry name" value="ALDOSE_1_EPIMERASE"/>
    <property type="match status" value="1"/>
</dbReference>
<evidence type="ECO:0000313" key="4">
    <source>
        <dbReference type="EMBL" id="PKY07715.1"/>
    </source>
</evidence>
<dbReference type="Gene3D" id="2.70.98.10">
    <property type="match status" value="1"/>
</dbReference>
<dbReference type="EMBL" id="MSFM01000001">
    <property type="protein sequence ID" value="PKY07715.1"/>
    <property type="molecule type" value="Genomic_DNA"/>
</dbReference>
<organism evidence="4 5">
    <name type="scientific">Aspergillus campestris (strain IBT 28561)</name>
    <dbReference type="NCBI Taxonomy" id="1392248"/>
    <lineage>
        <taxon>Eukaryota</taxon>
        <taxon>Fungi</taxon>
        <taxon>Dikarya</taxon>
        <taxon>Ascomycota</taxon>
        <taxon>Pezizomycotina</taxon>
        <taxon>Eurotiomycetes</taxon>
        <taxon>Eurotiomycetidae</taxon>
        <taxon>Eurotiales</taxon>
        <taxon>Aspergillaceae</taxon>
        <taxon>Aspergillus</taxon>
        <taxon>Aspergillus subgen. Circumdati</taxon>
    </lineage>
</organism>
<protein>
    <submittedName>
        <fullName evidence="4">Aldose 1-epimerase</fullName>
    </submittedName>
</protein>
<accession>A0A2I1DCX8</accession>
<dbReference type="VEuPathDB" id="FungiDB:P168DRAFT_285918"/>
<dbReference type="FunFam" id="2.70.98.10:FF:000015">
    <property type="entry name" value="Aldose 1-epimerase, putative"/>
    <property type="match status" value="1"/>
</dbReference>
<gene>
    <name evidence="4" type="ORF">P168DRAFT_285918</name>
</gene>
<dbReference type="InterPro" id="IPR011013">
    <property type="entry name" value="Gal_mutarotase_sf_dom"/>
</dbReference>
<dbReference type="Proteomes" id="UP000234254">
    <property type="component" value="Unassembled WGS sequence"/>
</dbReference>
<dbReference type="RefSeq" id="XP_024696309.1">
    <property type="nucleotide sequence ID" value="XM_024836243.1"/>
</dbReference>
<sequence>MDPNAVKFTNLGAIIQELHVDGQNLVLGFANKDLYPPHNAPWFGATIGRVANRIKNGVIQNLNGRSYELETNDAPNALHGGSRGWGRRDFEGPTWVRRHGHDALLYTYRSPHLEAGFPGTVDFKVFYTRSEESVEGATRTVLTIEYEAELVDDGNDDGCTETVVNLTNHSYFNLSGAPTVAGTTARLVTPDYCPLDKTGIPTGTIEPFPRSVTDPFPIGPDHPAFDDVFIMDKDVAAIPLDTRSRPLRLLAEFEHPDSHIHLQVHSTEPAFQFYTGAGTDVPAVDGHPARGPFSGFCVEPSRFVNAINEPEWRGMVVLRKGETYGSTIVYKAWRA</sequence>
<dbReference type="PANTHER" id="PTHR10091">
    <property type="entry name" value="ALDOSE-1-EPIMERASE"/>
    <property type="match status" value="1"/>
</dbReference>
<dbReference type="GeneID" id="36543767"/>
<keyword evidence="2" id="KW-0413">Isomerase</keyword>
<dbReference type="CDD" id="cd09019">
    <property type="entry name" value="galactose_mutarotase_like"/>
    <property type="match status" value="1"/>
</dbReference>
<dbReference type="GO" id="GO:0033499">
    <property type="term" value="P:galactose catabolic process via UDP-galactose, Leloir pathway"/>
    <property type="evidence" value="ECO:0007669"/>
    <property type="project" value="TreeGrafter"/>
</dbReference>
<evidence type="ECO:0000256" key="1">
    <source>
        <dbReference type="ARBA" id="ARBA00006206"/>
    </source>
</evidence>
<dbReference type="InterPro" id="IPR014718">
    <property type="entry name" value="GH-type_carb-bd"/>
</dbReference>
<name>A0A2I1DCX8_ASPC2</name>
<keyword evidence="3" id="KW-0119">Carbohydrate metabolism</keyword>
<dbReference type="GO" id="GO:0006006">
    <property type="term" value="P:glucose metabolic process"/>
    <property type="evidence" value="ECO:0007669"/>
    <property type="project" value="TreeGrafter"/>
</dbReference>
<dbReference type="InterPro" id="IPR008183">
    <property type="entry name" value="Aldose_1/G6P_1-epimerase"/>
</dbReference>
<dbReference type="Pfam" id="PF01263">
    <property type="entry name" value="Aldose_epim"/>
    <property type="match status" value="1"/>
</dbReference>
<evidence type="ECO:0000256" key="3">
    <source>
        <dbReference type="ARBA" id="ARBA00023277"/>
    </source>
</evidence>
<evidence type="ECO:0000313" key="5">
    <source>
        <dbReference type="Proteomes" id="UP000234254"/>
    </source>
</evidence>
<keyword evidence="5" id="KW-1185">Reference proteome</keyword>
<dbReference type="AlphaFoldDB" id="A0A2I1DCX8"/>
<dbReference type="SUPFAM" id="SSF74650">
    <property type="entry name" value="Galactose mutarotase-like"/>
    <property type="match status" value="1"/>
</dbReference>
<dbReference type="PANTHER" id="PTHR10091:SF0">
    <property type="entry name" value="GALACTOSE MUTAROTASE"/>
    <property type="match status" value="1"/>
</dbReference>